<dbReference type="GO" id="GO:0003676">
    <property type="term" value="F:nucleic acid binding"/>
    <property type="evidence" value="ECO:0007669"/>
    <property type="project" value="InterPro"/>
</dbReference>
<dbReference type="Pfam" id="PF00271">
    <property type="entry name" value="Helicase_C"/>
    <property type="match status" value="1"/>
</dbReference>
<feature type="domain" description="Helicase ATP-binding" evidence="5">
    <location>
        <begin position="93"/>
        <end position="302"/>
    </location>
</feature>
<dbReference type="InterPro" id="IPR018973">
    <property type="entry name" value="MZB"/>
</dbReference>
<dbReference type="PROSITE" id="PS51192">
    <property type="entry name" value="HELICASE_ATP_BIND_1"/>
    <property type="match status" value="1"/>
</dbReference>
<reference evidence="7 8" key="1">
    <citation type="submission" date="2019-09" db="EMBL/GenBank/DDBJ databases">
        <title>Phylogeny of genus Pseudoclavibacter and closely related genus.</title>
        <authorList>
            <person name="Li Y."/>
        </authorList>
    </citation>
    <scope>NUCLEOTIDE SEQUENCE [LARGE SCALE GENOMIC DNA]</scope>
    <source>
        <strain evidence="7 8">THG-MD12</strain>
    </source>
</reference>
<protein>
    <submittedName>
        <fullName evidence="7">DEAD/DEAH box helicase</fullName>
    </submittedName>
</protein>
<dbReference type="Pfam" id="PF00270">
    <property type="entry name" value="DEAD"/>
    <property type="match status" value="1"/>
</dbReference>
<dbReference type="InterPro" id="IPR027417">
    <property type="entry name" value="P-loop_NTPase"/>
</dbReference>
<dbReference type="GO" id="GO:0006289">
    <property type="term" value="P:nucleotide-excision repair"/>
    <property type="evidence" value="ECO:0007669"/>
    <property type="project" value="TreeGrafter"/>
</dbReference>
<evidence type="ECO:0000259" key="6">
    <source>
        <dbReference type="PROSITE" id="PS51194"/>
    </source>
</evidence>
<dbReference type="OrthoDB" id="3197455at2"/>
<dbReference type="GO" id="GO:0036297">
    <property type="term" value="P:interstrand cross-link repair"/>
    <property type="evidence" value="ECO:0007669"/>
    <property type="project" value="TreeGrafter"/>
</dbReference>
<dbReference type="SUPFAM" id="SSF52540">
    <property type="entry name" value="P-loop containing nucleoside triphosphate hydrolases"/>
    <property type="match status" value="2"/>
</dbReference>
<evidence type="ECO:0000259" key="5">
    <source>
        <dbReference type="PROSITE" id="PS51192"/>
    </source>
</evidence>
<dbReference type="Proteomes" id="UP000490386">
    <property type="component" value="Unassembled WGS sequence"/>
</dbReference>
<evidence type="ECO:0000256" key="4">
    <source>
        <dbReference type="SAM" id="MobiDB-lite"/>
    </source>
</evidence>
<feature type="compositionally biased region" description="Polar residues" evidence="4">
    <location>
        <begin position="1700"/>
        <end position="1710"/>
    </location>
</feature>
<feature type="domain" description="Helicase C-terminal" evidence="6">
    <location>
        <begin position="979"/>
        <end position="1141"/>
    </location>
</feature>
<evidence type="ECO:0000256" key="1">
    <source>
        <dbReference type="ARBA" id="ARBA00022741"/>
    </source>
</evidence>
<evidence type="ECO:0000313" key="7">
    <source>
        <dbReference type="EMBL" id="KAB1636793.1"/>
    </source>
</evidence>
<dbReference type="SMART" id="SM00487">
    <property type="entry name" value="DEXDc"/>
    <property type="match status" value="1"/>
</dbReference>
<keyword evidence="7" id="KW-0378">Hydrolase</keyword>
<dbReference type="InterPro" id="IPR011545">
    <property type="entry name" value="DEAD/DEAH_box_helicase_dom"/>
</dbReference>
<gene>
    <name evidence="7" type="ORF">F8O03_14585</name>
</gene>
<evidence type="ECO:0000256" key="3">
    <source>
        <dbReference type="SAM" id="Coils"/>
    </source>
</evidence>
<accession>A0A7J5B031</accession>
<keyword evidence="2" id="KW-0067">ATP-binding</keyword>
<keyword evidence="3" id="KW-0175">Coiled coil</keyword>
<keyword evidence="8" id="KW-1185">Reference proteome</keyword>
<feature type="region of interest" description="Disordered" evidence="4">
    <location>
        <begin position="1695"/>
        <end position="1716"/>
    </location>
</feature>
<feature type="compositionally biased region" description="Low complexity" evidence="4">
    <location>
        <begin position="866"/>
        <end position="879"/>
    </location>
</feature>
<keyword evidence="1" id="KW-0547">Nucleotide-binding</keyword>
<dbReference type="Pfam" id="PF09369">
    <property type="entry name" value="MZB"/>
    <property type="match status" value="1"/>
</dbReference>
<organism evidence="7 8">
    <name type="scientific">Pseudoclavibacter terrae</name>
    <dbReference type="NCBI Taxonomy" id="1530195"/>
    <lineage>
        <taxon>Bacteria</taxon>
        <taxon>Bacillati</taxon>
        <taxon>Actinomycetota</taxon>
        <taxon>Actinomycetes</taxon>
        <taxon>Micrococcales</taxon>
        <taxon>Microbacteriaceae</taxon>
        <taxon>Pseudoclavibacter</taxon>
    </lineage>
</organism>
<dbReference type="InterPro" id="IPR014001">
    <property type="entry name" value="Helicase_ATP-bd"/>
</dbReference>
<feature type="region of interest" description="Disordered" evidence="4">
    <location>
        <begin position="866"/>
        <end position="893"/>
    </location>
</feature>
<dbReference type="GO" id="GO:0043138">
    <property type="term" value="F:3'-5' DNA helicase activity"/>
    <property type="evidence" value="ECO:0007669"/>
    <property type="project" value="TreeGrafter"/>
</dbReference>
<sequence length="2099" mass="228222">MSELVPTVQASSLREGLVDYLTTAFSLTDPRAAEALRSFLESPRSGIFRGPFLRLRLPFQSADDEWRQHLGEWAQDFTPYGHQAAAFTRLSSLGEGITPRPTLVTTGTGSGKTEAFLYPILDHVIRARRGGETGTKALLLYPMNALANDQAQRLARLISSTPALAGVTAALYTGEDTSGRTTVTADGVITERSVIRQSAPDILLTNYKMLDQLLLRHDDAGIWEQSAHSLRYLVLDEFHTYDGAQGTDVAMLLRRFGLRLKSLNASTSSNPLGDVTPIATSATLGDRGDPEAMMTFAATVFGEEFGEDAVVTESRLDFDEWQGRAASRISEAGFRPEPLTVERVQTLAALATDALDSHERSIAVAKVLFSRTGDQPDERAFDEDTDLLLDFSKAHPVFRQLIGLCSDSAQSLDAVATVILPGEAADLTTHRGAALQSIIAFLSHVRAISGRAALSIDLHLWIRELTRIDRTAAGTVGFRWSDDGAREVHDDGADLDGLSAPAFPAIYCRHCGRSGWGVTLASVGEDLHADDSRIRAKHAAHEGRFRALLTADNEADTAILDKNLDEAIRGGLRFFAVRDRRLLDTMPGDDDEDLAEGGILPVLTLVGPDADSNSADDLCPACEQPDGIRFLGSAISTLLSVSISTIFGTESLDSREKKALVFTDSVQDAAHRAGFVQSRSHTLSLRAALGRAIATGGSSLPELVEAALNQAGDDKFDRYRLMDPVYADRDGFSEFWRTRTQRAVPSSIRKRVRDRLTFDAALEFGLQSHVGRTLERTGAASARVEAGTAQKLAALARPLLEGFERGAELGETGEVTDEALIAWVRGILERMRTRGAIQHRWLNQYLNSDGNRWHINGGRLRSEGMPAFPARRPTPAFPRVGGAAPTRGRDTLDPVTPAQSWYATWTHKVLRVSPSDGGRLATRLFARLASVGVIESIRSESGSEIYALSPDSILVTPVSEAELADIRLRCDVCRDPVHGDAETIAELNGAPCTVVRCPGKLGLAPVSDNYYRSLYQSRDMRRVVAREHTSLLEAETRLEYENGFKNDADDPGAPNVLVATPTLEMGIDIGDLSTVMLSSLPRRVASFLQRVGRAGRLTGNALDLAFVSGRGENLPLLSDPLRMINGAVRPPATYLNAEEILRRQYVASIADRFAADPARPHPRRASAAIASSEPGTYLGDLIDTSEEHADVLLGAFLGTFDALSEDSELRLRSWATPTDGPGTSALAQHLHLASASWRTTVEALERRRKQIEESLPDLELRAKLEQAEDEDKRAHRTALGALKLTQRQLKDLRGEHWISVLESYAILPNYTLLNDTVTLDVTLNWIDPDTDEYHSDGVTYSRGASVALRELAPGATFYAHGAAVRVDAIDLGHEAEAVHPWAYCAACGYAVALDTEGAPRVVTSCPRCGDRAIADTRQHIDTVELERVSAEVRRDEALITDSSDERTRERFAVVVAADIDRREMQAEWYAERIGFGATLLRAVDIRWLNLGRSGGSGTARTIASVEESAPLFRVCAQCGKLDRAIGSNRREEHRPWCPLRTTVGEDQRTVALSRTLRTQAVALRLPPSTTIGDSFAVPSLAAAVLLGLREQLGGAPDHIQIVATVMPEGDGVIDTLLVHDTVPGGTGYLADLADSDRVWDLLLRAYRIVGDCDCKLDGRLACHDCLLPFASGSADVVSRETAVRLLRQILVGSSEDAPTDESSWSVTSVAPDSHDPESVLEQEFRAAFVKRVMATGAVVREVPGPTGNRIDVTGASGGIRWSLIPQKGNGSSRPDFTLQSQKTTIPEVLIFTDGHRYHAHRANNRLADDAEKREMARLNGDVVIGVTWDDLRSEPVAPSWYSEQQALRMMNAYGYNRELLSVLAGSPLDFLLWWMTAPDQRAWSTIADAVPALLRSAQSVDEGVSASTLASEVANGTSAPGDVRALRYQNGPLSVGVVAPAPNRMRISLVLDDSADAVSRDDHAAAWREWLRLSNLLALRTFAAEITTTSLLAERSPRSQGTPVVADFEFPAGWQLIVDELPEEHKPFARELAEAGASAPVVGMETDEGAPVDFAWPSQRVAASPDWDSETRAELEAAGWAVFDTNVDDICTALVRTEG</sequence>
<dbReference type="PANTHER" id="PTHR47957">
    <property type="entry name" value="ATP-DEPENDENT HELICASE HRQ1"/>
    <property type="match status" value="1"/>
</dbReference>
<dbReference type="EMBL" id="WBJX01000005">
    <property type="protein sequence ID" value="KAB1636793.1"/>
    <property type="molecule type" value="Genomic_DNA"/>
</dbReference>
<dbReference type="InterPro" id="IPR001650">
    <property type="entry name" value="Helicase_C-like"/>
</dbReference>
<dbReference type="PANTHER" id="PTHR47957:SF3">
    <property type="entry name" value="ATP-DEPENDENT HELICASE HRQ1"/>
    <property type="match status" value="1"/>
</dbReference>
<dbReference type="PROSITE" id="PS51194">
    <property type="entry name" value="HELICASE_CTER"/>
    <property type="match status" value="1"/>
</dbReference>
<proteinExistence type="predicted"/>
<comment type="caution">
    <text evidence="7">The sequence shown here is derived from an EMBL/GenBank/DDBJ whole genome shotgun (WGS) entry which is preliminary data.</text>
</comment>
<name>A0A7J5B031_9MICO</name>
<dbReference type="RefSeq" id="WP_151424512.1">
    <property type="nucleotide sequence ID" value="NZ_WBJX01000005.1"/>
</dbReference>
<evidence type="ECO:0000313" key="8">
    <source>
        <dbReference type="Proteomes" id="UP000490386"/>
    </source>
</evidence>
<keyword evidence="7" id="KW-0347">Helicase</keyword>
<feature type="coiled-coil region" evidence="3">
    <location>
        <begin position="1234"/>
        <end position="1268"/>
    </location>
</feature>
<evidence type="ECO:0000256" key="2">
    <source>
        <dbReference type="ARBA" id="ARBA00022840"/>
    </source>
</evidence>
<dbReference type="SMART" id="SM00490">
    <property type="entry name" value="HELICc"/>
    <property type="match status" value="1"/>
</dbReference>
<dbReference type="GO" id="GO:0005524">
    <property type="term" value="F:ATP binding"/>
    <property type="evidence" value="ECO:0007669"/>
    <property type="project" value="UniProtKB-KW"/>
</dbReference>
<dbReference type="Gene3D" id="3.40.50.300">
    <property type="entry name" value="P-loop containing nucleotide triphosphate hydrolases"/>
    <property type="match status" value="2"/>
</dbReference>